<dbReference type="PANTHER" id="PTHR10655:SF64">
    <property type="entry name" value="PHOSPHOLIPASE_CARBOXYLESTERASE_THIOESTERASE DOMAIN-CONTAINING PROTEIN"/>
    <property type="match status" value="1"/>
</dbReference>
<feature type="region of interest" description="Disordered" evidence="2">
    <location>
        <begin position="202"/>
        <end position="226"/>
    </location>
</feature>
<evidence type="ECO:0000256" key="2">
    <source>
        <dbReference type="SAM" id="MobiDB-lite"/>
    </source>
</evidence>
<dbReference type="InterPro" id="IPR003140">
    <property type="entry name" value="PLipase/COase/thioEstase"/>
</dbReference>
<feature type="domain" description="Phospholipase/carboxylesterase/thioesterase" evidence="3">
    <location>
        <begin position="256"/>
        <end position="317"/>
    </location>
</feature>
<dbReference type="SUPFAM" id="SSF53474">
    <property type="entry name" value="alpha/beta-Hydrolases"/>
    <property type="match status" value="1"/>
</dbReference>
<dbReference type="GO" id="GO:0005737">
    <property type="term" value="C:cytoplasm"/>
    <property type="evidence" value="ECO:0007669"/>
    <property type="project" value="TreeGrafter"/>
</dbReference>
<dbReference type="EMBL" id="MU865006">
    <property type="protein sequence ID" value="KAK4460707.1"/>
    <property type="molecule type" value="Genomic_DNA"/>
</dbReference>
<feature type="compositionally biased region" description="Pro residues" evidence="2">
    <location>
        <begin position="9"/>
        <end position="20"/>
    </location>
</feature>
<dbReference type="GO" id="GO:0052689">
    <property type="term" value="F:carboxylic ester hydrolase activity"/>
    <property type="evidence" value="ECO:0007669"/>
    <property type="project" value="TreeGrafter"/>
</dbReference>
<feature type="domain" description="Phospholipase/carboxylesterase/thioesterase" evidence="3">
    <location>
        <begin position="19"/>
        <end position="195"/>
    </location>
</feature>
<feature type="compositionally biased region" description="Acidic residues" evidence="2">
    <location>
        <begin position="215"/>
        <end position="226"/>
    </location>
</feature>
<organism evidence="4 5">
    <name type="scientific">Cladorrhinum samala</name>
    <dbReference type="NCBI Taxonomy" id="585594"/>
    <lineage>
        <taxon>Eukaryota</taxon>
        <taxon>Fungi</taxon>
        <taxon>Dikarya</taxon>
        <taxon>Ascomycota</taxon>
        <taxon>Pezizomycotina</taxon>
        <taxon>Sordariomycetes</taxon>
        <taxon>Sordariomycetidae</taxon>
        <taxon>Sordariales</taxon>
        <taxon>Podosporaceae</taxon>
        <taxon>Cladorrhinum</taxon>
    </lineage>
</organism>
<dbReference type="InterPro" id="IPR050565">
    <property type="entry name" value="LYPA1-2/EST-like"/>
</dbReference>
<keyword evidence="5" id="KW-1185">Reference proteome</keyword>
<dbReference type="PANTHER" id="PTHR10655">
    <property type="entry name" value="LYSOPHOSPHOLIPASE-RELATED"/>
    <property type="match status" value="1"/>
</dbReference>
<reference evidence="4" key="2">
    <citation type="submission" date="2023-06" db="EMBL/GenBank/DDBJ databases">
        <authorList>
            <consortium name="Lawrence Berkeley National Laboratory"/>
            <person name="Mondo S.J."/>
            <person name="Hensen N."/>
            <person name="Bonometti L."/>
            <person name="Westerberg I."/>
            <person name="Brannstrom I.O."/>
            <person name="Guillou S."/>
            <person name="Cros-Aarteil S."/>
            <person name="Calhoun S."/>
            <person name="Haridas S."/>
            <person name="Kuo A."/>
            <person name="Pangilinan J."/>
            <person name="Riley R."/>
            <person name="Labutti K."/>
            <person name="Andreopoulos B."/>
            <person name="Lipzen A."/>
            <person name="Chen C."/>
            <person name="Yanf M."/>
            <person name="Daum C."/>
            <person name="Ng V."/>
            <person name="Clum A."/>
            <person name="Steindorff A."/>
            <person name="Ohm R."/>
            <person name="Martin F."/>
            <person name="Silar P."/>
            <person name="Natvig D."/>
            <person name="Lalanne C."/>
            <person name="Gautier V."/>
            <person name="Ament-Velasquez S.L."/>
            <person name="Kruys A."/>
            <person name="Hutchinson M.I."/>
            <person name="Powell A.J."/>
            <person name="Barry K."/>
            <person name="Miller A.N."/>
            <person name="Grigoriev I.V."/>
            <person name="Debuchy R."/>
            <person name="Gladieux P."/>
            <person name="Thoren M.H."/>
            <person name="Johannesson H."/>
        </authorList>
    </citation>
    <scope>NUCLEOTIDE SEQUENCE</scope>
    <source>
        <strain evidence="4">PSN324</strain>
    </source>
</reference>
<accession>A0AAV9HJF2</accession>
<gene>
    <name evidence="4" type="ORF">QBC42DRAFT_331759</name>
</gene>
<comment type="similarity">
    <text evidence="1">Belongs to the AB hydrolase superfamily. AB hydrolase 2 family.</text>
</comment>
<evidence type="ECO:0000256" key="1">
    <source>
        <dbReference type="ARBA" id="ARBA00006499"/>
    </source>
</evidence>
<dbReference type="Gene3D" id="3.40.50.1820">
    <property type="entry name" value="alpha/beta hydrolase"/>
    <property type="match status" value="1"/>
</dbReference>
<evidence type="ECO:0000313" key="4">
    <source>
        <dbReference type="EMBL" id="KAK4460707.1"/>
    </source>
</evidence>
<dbReference type="AlphaFoldDB" id="A0AAV9HJF2"/>
<feature type="region of interest" description="Disordered" evidence="2">
    <location>
        <begin position="1"/>
        <end position="20"/>
    </location>
</feature>
<keyword evidence="4" id="KW-0378">Hydrolase</keyword>
<dbReference type="InterPro" id="IPR029058">
    <property type="entry name" value="AB_hydrolase_fold"/>
</dbReference>
<evidence type="ECO:0000259" key="3">
    <source>
        <dbReference type="Pfam" id="PF02230"/>
    </source>
</evidence>
<sequence length="321" mass="35131">MSSSTSTPAFPPPIIIPPSPESTHDQTFIILHGRGSTSSQFAPPLLSTPFFLDDSTSTSTSTMTLQSAFPGAKFIFVSAPRSRAAIYKRSLIPQWFDSWHLCGDDSNLHPSYDPIQSAQTEEWRAIPGLQDTTSHLHSLICREADLVGGTRNIVLGGISQGCAASLVALMLWDGGERLGGYLGMCGWLPFVEAVKRVVEQGGKDKDDEWDPFQRDDDDELETEDEEPIDISASAVRALRESLELEKGPICRPPVFDTPIFLGHGDQDVKVPIAHGREAAECLKAIGFSAVSWNEYQGLGHCFSPQMLTDMVKFLESHDKAP</sequence>
<name>A0AAV9HJF2_9PEZI</name>
<reference evidence="4" key="1">
    <citation type="journal article" date="2023" name="Mol. Phylogenet. Evol.">
        <title>Genome-scale phylogeny and comparative genomics of the fungal order Sordariales.</title>
        <authorList>
            <person name="Hensen N."/>
            <person name="Bonometti L."/>
            <person name="Westerberg I."/>
            <person name="Brannstrom I.O."/>
            <person name="Guillou S."/>
            <person name="Cros-Aarteil S."/>
            <person name="Calhoun S."/>
            <person name="Haridas S."/>
            <person name="Kuo A."/>
            <person name="Mondo S."/>
            <person name="Pangilinan J."/>
            <person name="Riley R."/>
            <person name="LaButti K."/>
            <person name="Andreopoulos B."/>
            <person name="Lipzen A."/>
            <person name="Chen C."/>
            <person name="Yan M."/>
            <person name="Daum C."/>
            <person name="Ng V."/>
            <person name="Clum A."/>
            <person name="Steindorff A."/>
            <person name="Ohm R.A."/>
            <person name="Martin F."/>
            <person name="Silar P."/>
            <person name="Natvig D.O."/>
            <person name="Lalanne C."/>
            <person name="Gautier V."/>
            <person name="Ament-Velasquez S.L."/>
            <person name="Kruys A."/>
            <person name="Hutchinson M.I."/>
            <person name="Powell A.J."/>
            <person name="Barry K."/>
            <person name="Miller A.N."/>
            <person name="Grigoriev I.V."/>
            <person name="Debuchy R."/>
            <person name="Gladieux P."/>
            <person name="Hiltunen Thoren M."/>
            <person name="Johannesson H."/>
        </authorList>
    </citation>
    <scope>NUCLEOTIDE SEQUENCE</scope>
    <source>
        <strain evidence="4">PSN324</strain>
    </source>
</reference>
<dbReference type="GO" id="GO:0008474">
    <property type="term" value="F:palmitoyl-(protein) hydrolase activity"/>
    <property type="evidence" value="ECO:0007669"/>
    <property type="project" value="TreeGrafter"/>
</dbReference>
<evidence type="ECO:0000313" key="5">
    <source>
        <dbReference type="Proteomes" id="UP001321749"/>
    </source>
</evidence>
<dbReference type="Proteomes" id="UP001321749">
    <property type="component" value="Unassembled WGS sequence"/>
</dbReference>
<feature type="compositionally biased region" description="Basic and acidic residues" evidence="2">
    <location>
        <begin position="202"/>
        <end position="214"/>
    </location>
</feature>
<dbReference type="Pfam" id="PF02230">
    <property type="entry name" value="Abhydrolase_2"/>
    <property type="match status" value="2"/>
</dbReference>
<proteinExistence type="inferred from homology"/>
<comment type="caution">
    <text evidence="4">The sequence shown here is derived from an EMBL/GenBank/DDBJ whole genome shotgun (WGS) entry which is preliminary data.</text>
</comment>
<protein>
    <submittedName>
        <fullName evidence="4">Alpha/Beta hydrolase protein</fullName>
    </submittedName>
</protein>